<keyword evidence="6 9" id="KW-1133">Transmembrane helix</keyword>
<comment type="subunit">
    <text evidence="9">The complex comprises the extracytoplasmic solute receptor protein and the two transmembrane proteins.</text>
</comment>
<dbReference type="EMBL" id="JPUA01000014">
    <property type="protein sequence ID" value="OWV30617.1"/>
    <property type="molecule type" value="Genomic_DNA"/>
</dbReference>
<evidence type="ECO:0000256" key="9">
    <source>
        <dbReference type="RuleBase" id="RU369079"/>
    </source>
</evidence>
<organism evidence="11 12">
    <name type="scientific">Halomonas campaniensis</name>
    <dbReference type="NCBI Taxonomy" id="213554"/>
    <lineage>
        <taxon>Bacteria</taxon>
        <taxon>Pseudomonadati</taxon>
        <taxon>Pseudomonadota</taxon>
        <taxon>Gammaproteobacteria</taxon>
        <taxon>Oceanospirillales</taxon>
        <taxon>Halomonadaceae</taxon>
        <taxon>Halomonas</taxon>
    </lineage>
</organism>
<feature type="transmembrane region" description="Helical" evidence="9">
    <location>
        <begin position="47"/>
        <end position="65"/>
    </location>
</feature>
<feature type="transmembrane region" description="Helical" evidence="9">
    <location>
        <begin position="86"/>
        <end position="106"/>
    </location>
</feature>
<evidence type="ECO:0000256" key="6">
    <source>
        <dbReference type="ARBA" id="ARBA00022989"/>
    </source>
</evidence>
<evidence type="ECO:0000256" key="7">
    <source>
        <dbReference type="ARBA" id="ARBA00023136"/>
    </source>
</evidence>
<dbReference type="GO" id="GO:0022857">
    <property type="term" value="F:transmembrane transporter activity"/>
    <property type="evidence" value="ECO:0007669"/>
    <property type="project" value="UniProtKB-UniRule"/>
</dbReference>
<comment type="similarity">
    <text evidence="8 9">Belongs to the TRAP transporter small permease family.</text>
</comment>
<evidence type="ECO:0000256" key="2">
    <source>
        <dbReference type="ARBA" id="ARBA00022448"/>
    </source>
</evidence>
<dbReference type="RefSeq" id="WP_088699283.1">
    <property type="nucleotide sequence ID" value="NZ_JPUA01000014.1"/>
</dbReference>
<dbReference type="Pfam" id="PF04290">
    <property type="entry name" value="DctQ"/>
    <property type="match status" value="1"/>
</dbReference>
<dbReference type="AlphaFoldDB" id="A0A246S374"/>
<evidence type="ECO:0000256" key="3">
    <source>
        <dbReference type="ARBA" id="ARBA00022475"/>
    </source>
</evidence>
<keyword evidence="12" id="KW-1185">Reference proteome</keyword>
<dbReference type="PANTHER" id="PTHR35011">
    <property type="entry name" value="2,3-DIKETO-L-GULONATE TRAP TRANSPORTER SMALL PERMEASE PROTEIN YIAM"/>
    <property type="match status" value="1"/>
</dbReference>
<reference evidence="11 12" key="1">
    <citation type="submission" date="2014-08" db="EMBL/GenBank/DDBJ databases">
        <title>Draft genome sequence of a novel L-asparaginase producing marine bacterium, Halomonas campaniensis.</title>
        <authorList>
            <person name="Sundarakrishnan B."/>
            <person name="Moushumi Priya A."/>
            <person name="Raman G."/>
            <person name="Sakthivel N."/>
            <person name="Park S."/>
            <person name="Jayachandran S."/>
        </authorList>
    </citation>
    <scope>NUCLEOTIDE SEQUENCE [LARGE SCALE GENOMIC DNA]</scope>
    <source>
        <strain evidence="11 12">SK03</strain>
    </source>
</reference>
<dbReference type="OrthoDB" id="9791324at2"/>
<dbReference type="GO" id="GO:0015740">
    <property type="term" value="P:C4-dicarboxylate transport"/>
    <property type="evidence" value="ECO:0007669"/>
    <property type="project" value="TreeGrafter"/>
</dbReference>
<protein>
    <recommendedName>
        <fullName evidence="9">TRAP transporter small permease protein</fullName>
    </recommendedName>
</protein>
<keyword evidence="5 9" id="KW-0812">Transmembrane</keyword>
<proteinExistence type="inferred from homology"/>
<dbReference type="Proteomes" id="UP000197334">
    <property type="component" value="Unassembled WGS sequence"/>
</dbReference>
<name>A0A246S374_9GAMM</name>
<evidence type="ECO:0000256" key="1">
    <source>
        <dbReference type="ARBA" id="ARBA00004429"/>
    </source>
</evidence>
<feature type="transmembrane region" description="Helical" evidence="9">
    <location>
        <begin position="7"/>
        <end position="35"/>
    </location>
</feature>
<keyword evidence="4 9" id="KW-0997">Cell inner membrane</keyword>
<keyword evidence="2 9" id="KW-0813">Transport</keyword>
<evidence type="ECO:0000259" key="10">
    <source>
        <dbReference type="Pfam" id="PF04290"/>
    </source>
</evidence>
<comment type="caution">
    <text evidence="11">The sequence shown here is derived from an EMBL/GenBank/DDBJ whole genome shotgun (WGS) entry which is preliminary data.</text>
</comment>
<evidence type="ECO:0000313" key="12">
    <source>
        <dbReference type="Proteomes" id="UP000197334"/>
    </source>
</evidence>
<sequence>MTRTINLIFRVVDVALVALLFGMTVMVFVNVVLRYGFGSGIDVSDELSRFFFVWLIFLGAIAAMHRNMHIGFDLVLLLAPRPLRRAMLVVANGLVVVVCGLLITGALQQFDINATNIAPVTRLPMIWVFGAVIPMAGAIGLIAALRMLGYLTGRLTSLPRGGEVAP</sequence>
<feature type="transmembrane region" description="Helical" evidence="9">
    <location>
        <begin position="126"/>
        <end position="145"/>
    </location>
</feature>
<dbReference type="PANTHER" id="PTHR35011:SF2">
    <property type="entry name" value="2,3-DIKETO-L-GULONATE TRAP TRANSPORTER SMALL PERMEASE PROTEIN YIAM"/>
    <property type="match status" value="1"/>
</dbReference>
<dbReference type="GO" id="GO:0005886">
    <property type="term" value="C:plasma membrane"/>
    <property type="evidence" value="ECO:0007669"/>
    <property type="project" value="UniProtKB-SubCell"/>
</dbReference>
<evidence type="ECO:0000256" key="8">
    <source>
        <dbReference type="ARBA" id="ARBA00038436"/>
    </source>
</evidence>
<evidence type="ECO:0000313" key="11">
    <source>
        <dbReference type="EMBL" id="OWV30617.1"/>
    </source>
</evidence>
<accession>A0A246S374</accession>
<comment type="function">
    <text evidence="9">Part of the tripartite ATP-independent periplasmic (TRAP) transport system.</text>
</comment>
<feature type="domain" description="Tripartite ATP-independent periplasmic transporters DctQ component" evidence="10">
    <location>
        <begin position="23"/>
        <end position="148"/>
    </location>
</feature>
<dbReference type="InterPro" id="IPR055348">
    <property type="entry name" value="DctQ"/>
</dbReference>
<gene>
    <name evidence="11" type="ORF">JI62_05905</name>
</gene>
<dbReference type="InterPro" id="IPR007387">
    <property type="entry name" value="TRAP_DctQ"/>
</dbReference>
<evidence type="ECO:0000256" key="5">
    <source>
        <dbReference type="ARBA" id="ARBA00022692"/>
    </source>
</evidence>
<evidence type="ECO:0000256" key="4">
    <source>
        <dbReference type="ARBA" id="ARBA00022519"/>
    </source>
</evidence>
<comment type="subcellular location">
    <subcellularLocation>
        <location evidence="1 9">Cell inner membrane</location>
        <topology evidence="1 9">Multi-pass membrane protein</topology>
    </subcellularLocation>
</comment>
<keyword evidence="3" id="KW-1003">Cell membrane</keyword>
<keyword evidence="7 9" id="KW-0472">Membrane</keyword>